<dbReference type="STRING" id="656914.SAMN00017405_1122"/>
<keyword evidence="1" id="KW-0472">Membrane</keyword>
<evidence type="ECO:0000313" key="3">
    <source>
        <dbReference type="Proteomes" id="UP000192731"/>
    </source>
</evidence>
<proteinExistence type="predicted"/>
<accession>A0A1W1UYG0</accession>
<dbReference type="RefSeq" id="WP_084052518.1">
    <property type="nucleotide sequence ID" value="NZ_FWWT01000013.1"/>
</dbReference>
<evidence type="ECO:0000256" key="1">
    <source>
        <dbReference type="SAM" id="Phobius"/>
    </source>
</evidence>
<dbReference type="Proteomes" id="UP000192731">
    <property type="component" value="Unassembled WGS sequence"/>
</dbReference>
<gene>
    <name evidence="2" type="ORF">SAMN00017405_1122</name>
</gene>
<dbReference type="AlphaFoldDB" id="A0A1W1UYG0"/>
<keyword evidence="1" id="KW-0812">Transmembrane</keyword>
<keyword evidence="3" id="KW-1185">Reference proteome</keyword>
<keyword evidence="1" id="KW-1133">Transmembrane helix</keyword>
<dbReference type="OrthoDB" id="3035604at2"/>
<reference evidence="2 3" key="1">
    <citation type="submission" date="2017-04" db="EMBL/GenBank/DDBJ databases">
        <authorList>
            <person name="Afonso C.L."/>
            <person name="Miller P.J."/>
            <person name="Scott M.A."/>
            <person name="Spackman E."/>
            <person name="Goraichik I."/>
            <person name="Dimitrov K.M."/>
            <person name="Suarez D.L."/>
            <person name="Swayne D.E."/>
        </authorList>
    </citation>
    <scope>NUCLEOTIDE SEQUENCE [LARGE SCALE GENOMIC DNA]</scope>
    <source>
        <strain evidence="2 3">DSM 11270</strain>
    </source>
</reference>
<evidence type="ECO:0000313" key="2">
    <source>
        <dbReference type="EMBL" id="SMB86116.1"/>
    </source>
</evidence>
<name>A0A1W1UYG0_DESTI</name>
<protein>
    <submittedName>
        <fullName evidence="2">Uncharacterized protein</fullName>
    </submittedName>
</protein>
<feature type="transmembrane region" description="Helical" evidence="1">
    <location>
        <begin position="7"/>
        <end position="24"/>
    </location>
</feature>
<dbReference type="EMBL" id="FWWT01000013">
    <property type="protein sequence ID" value="SMB86116.1"/>
    <property type="molecule type" value="Genomic_DNA"/>
</dbReference>
<sequence>MEKARRITVSIVAIIYLLLVFMKIDIPSNVFIAVLGIILLNQSIDEWSRYKETNRKIHLLIPISFLATVVLIVLIRSF</sequence>
<feature type="transmembrane region" description="Helical" evidence="1">
    <location>
        <begin position="59"/>
        <end position="77"/>
    </location>
</feature>
<organism evidence="2 3">
    <name type="scientific">Desulfonispora thiosulfatigenes DSM 11270</name>
    <dbReference type="NCBI Taxonomy" id="656914"/>
    <lineage>
        <taxon>Bacteria</taxon>
        <taxon>Bacillati</taxon>
        <taxon>Bacillota</taxon>
        <taxon>Clostridia</taxon>
        <taxon>Eubacteriales</taxon>
        <taxon>Peptococcaceae</taxon>
        <taxon>Desulfonispora</taxon>
    </lineage>
</organism>